<reference evidence="1" key="1">
    <citation type="submission" date="2015-12" db="EMBL/GenBank/DDBJ databases">
        <title>Gene expression during late stages of embryo sac development: a critical building block for successful pollen-pistil interactions.</title>
        <authorList>
            <person name="Liu Y."/>
            <person name="Joly V."/>
            <person name="Sabar M."/>
            <person name="Matton D.P."/>
        </authorList>
    </citation>
    <scope>NUCLEOTIDE SEQUENCE</scope>
</reference>
<name>A0A0V0H078_SOLCH</name>
<accession>A0A0V0H078</accession>
<proteinExistence type="predicted"/>
<dbReference type="AlphaFoldDB" id="A0A0V0H078"/>
<dbReference type="InterPro" id="IPR027417">
    <property type="entry name" value="P-loop_NTPase"/>
</dbReference>
<protein>
    <submittedName>
        <fullName evidence="1">Putative ovule protein</fullName>
    </submittedName>
</protein>
<dbReference type="EMBL" id="GEDG01027522">
    <property type="protein sequence ID" value="JAP13794.1"/>
    <property type="molecule type" value="Transcribed_RNA"/>
</dbReference>
<sequence length="151" mass="16882">MVFFKLKLLNPNTSYSRSICLYSRMFIFLNYCESKLGLSFGEALAIHKEPLFGAYKCTTPNLSPNVEADGRASKFVENIIKQVLQEVNQTPLDVGDTRVEDIKLLRDDIDQLHMVGIGGIGKTTLTKGIYKTTTKYFSNLVVVCFLSNNGS</sequence>
<dbReference type="SUPFAM" id="SSF52540">
    <property type="entry name" value="P-loop containing nucleoside triphosphate hydrolases"/>
    <property type="match status" value="1"/>
</dbReference>
<dbReference type="Gene3D" id="3.40.50.300">
    <property type="entry name" value="P-loop containing nucleotide triphosphate hydrolases"/>
    <property type="match status" value="1"/>
</dbReference>
<organism evidence="1">
    <name type="scientific">Solanum chacoense</name>
    <name type="common">Chaco potato</name>
    <dbReference type="NCBI Taxonomy" id="4108"/>
    <lineage>
        <taxon>Eukaryota</taxon>
        <taxon>Viridiplantae</taxon>
        <taxon>Streptophyta</taxon>
        <taxon>Embryophyta</taxon>
        <taxon>Tracheophyta</taxon>
        <taxon>Spermatophyta</taxon>
        <taxon>Magnoliopsida</taxon>
        <taxon>eudicotyledons</taxon>
        <taxon>Gunneridae</taxon>
        <taxon>Pentapetalae</taxon>
        <taxon>asterids</taxon>
        <taxon>lamiids</taxon>
        <taxon>Solanales</taxon>
        <taxon>Solanaceae</taxon>
        <taxon>Solanoideae</taxon>
        <taxon>Solaneae</taxon>
        <taxon>Solanum</taxon>
    </lineage>
</organism>
<evidence type="ECO:0000313" key="1">
    <source>
        <dbReference type="EMBL" id="JAP13794.1"/>
    </source>
</evidence>